<gene>
    <name evidence="1" type="primary">orf06719</name>
    <name evidence="1" type="ORF">Q903MT_gene6664</name>
</gene>
<accession>A0A6B9XT09</accession>
<sequence length="200" mass="21849">MLLGLGVAVMKERSGRTGLTSAGPLPSFWSSKPYILFIPLSLMVERLRSSNANVFCDLFKANILPAPIRPLIDQSVGLSWLTVICLRITPSWSRAIGNASNLTHLTHLTDSPDSLLTGHVRKITGNTLRITTCFPGMVYEKQFTHIESAPVHGGLFTHIESFPSCVRRTVPARTPPSMTPGKSSFLSIGTSWLGIEYGIK</sequence>
<organism evidence="1">
    <name type="scientific">Picea sitchensis</name>
    <name type="common">Sitka spruce</name>
    <name type="synonym">Pinus sitchensis</name>
    <dbReference type="NCBI Taxonomy" id="3332"/>
    <lineage>
        <taxon>Eukaryota</taxon>
        <taxon>Viridiplantae</taxon>
        <taxon>Streptophyta</taxon>
        <taxon>Embryophyta</taxon>
        <taxon>Tracheophyta</taxon>
        <taxon>Spermatophyta</taxon>
        <taxon>Pinopsida</taxon>
        <taxon>Pinidae</taxon>
        <taxon>Conifers I</taxon>
        <taxon>Pinales</taxon>
        <taxon>Pinaceae</taxon>
        <taxon>Picea</taxon>
    </lineage>
</organism>
<name>A0A6B9XT09_PICSI</name>
<dbReference type="AlphaFoldDB" id="A0A6B9XT09"/>
<reference evidence="1" key="1">
    <citation type="submission" date="2019-03" db="EMBL/GenBank/DDBJ databases">
        <title>Largest Complete Mitochondrial Genome of a Gymnosperm, Sitka Spruce (Picea sitchensis), Indicates Complex Physical Structure.</title>
        <authorList>
            <person name="Jackman S.D."/>
            <person name="Coombe L."/>
            <person name="Warren R."/>
            <person name="Kirk H."/>
            <person name="Trinh E."/>
            <person name="McLeod T."/>
            <person name="Pleasance S."/>
            <person name="Pandoh P."/>
            <person name="Zhao Y."/>
            <person name="Coope R."/>
            <person name="Bousquet J."/>
            <person name="Bohlmann J.C."/>
            <person name="Jones S.J.M."/>
            <person name="Birol I."/>
        </authorList>
    </citation>
    <scope>NUCLEOTIDE SEQUENCE</scope>
    <source>
        <strain evidence="1">Q903</strain>
    </source>
</reference>
<geneLocation type="mitochondrion" evidence="1"/>
<evidence type="ECO:0000313" key="1">
    <source>
        <dbReference type="EMBL" id="QHR92617.1"/>
    </source>
</evidence>
<proteinExistence type="predicted"/>
<dbReference type="EMBL" id="MK697705">
    <property type="protein sequence ID" value="QHR92617.1"/>
    <property type="molecule type" value="Genomic_DNA"/>
</dbReference>
<keyword evidence="1" id="KW-0496">Mitochondrion</keyword>
<protein>
    <submittedName>
        <fullName evidence="1">Uncharacterized protein</fullName>
    </submittedName>
</protein>